<dbReference type="PIRSF" id="PIRSF000332">
    <property type="entry name" value="FMO"/>
    <property type="match status" value="1"/>
</dbReference>
<evidence type="ECO:0000256" key="6">
    <source>
        <dbReference type="RuleBase" id="RU361177"/>
    </source>
</evidence>
<dbReference type="Gene3D" id="3.50.50.60">
    <property type="entry name" value="FAD/NAD(P)-binding domain"/>
    <property type="match status" value="3"/>
</dbReference>
<dbReference type="InterPro" id="IPR036188">
    <property type="entry name" value="FAD/NAD-bd_sf"/>
</dbReference>
<keyword evidence="6" id="KW-0503">Monooxygenase</keyword>
<dbReference type="GO" id="GO:0050660">
    <property type="term" value="F:flavin adenine dinucleotide binding"/>
    <property type="evidence" value="ECO:0007669"/>
    <property type="project" value="InterPro"/>
</dbReference>
<dbReference type="GO" id="GO:0004499">
    <property type="term" value="F:N,N-dimethylaniline monooxygenase activity"/>
    <property type="evidence" value="ECO:0007669"/>
    <property type="project" value="InterPro"/>
</dbReference>
<dbReference type="EMBL" id="OIVN01001469">
    <property type="protein sequence ID" value="SPC94321.1"/>
    <property type="molecule type" value="Genomic_DNA"/>
</dbReference>
<evidence type="ECO:0000256" key="4">
    <source>
        <dbReference type="ARBA" id="ARBA00022857"/>
    </source>
</evidence>
<evidence type="ECO:0000256" key="1">
    <source>
        <dbReference type="ARBA" id="ARBA00009183"/>
    </source>
</evidence>
<sequence>MGTEQMGKTIGIIGAGISGLLACKYTMEQGFNPIVFEAQSDIGGVWSKNIESTKLQTPKHIYQFSDLAWPHSVRETFPDHNQVMEYLKSYAMHFNILGRIKFNSKVINVDYVMPSHEDMLSWDLWGGTGDGEPFSPTGKWNITVATTEVYQVDFVIMCIGKFSDLPNIPDFPINKGPEVFDGEVIHSMDYAAMDSNRAAEFTKGKRVTVVGFQKSAVDIAAEVAKRNGPRHPCMLLFRTVHWTVPDYMITLTFQSLNRITELIVHKPGEGFFLWFFTLMLSPLKYNMVPSHSFLRQIYSCMFTVLPANFYDKVKEGSLILKKSHNFSFCKNGVTVDGEATPVATDIVIFATGYKSDEKLKNIFASTYFQKCIFGSSAPLYRECIHPRIPNLAILGYADSPAILFTTEMRSIWLAHFLAGKFKLPSIREMEDDALKWEEYMRRYAGQSYKRSCVSVLLQIYCNDQLCKDMGCKPRRKNCFLAELFAPYGPTDYKNLSRPM</sequence>
<dbReference type="InterPro" id="IPR050346">
    <property type="entry name" value="FMO-like"/>
</dbReference>
<dbReference type="FunFam" id="3.50.50.60:FF:000169">
    <property type="entry name" value="Flavin-containing monooxygenase"/>
    <property type="match status" value="1"/>
</dbReference>
<proteinExistence type="inferred from homology"/>
<keyword evidence="3 6" id="KW-0274">FAD</keyword>
<gene>
    <name evidence="7" type="ORF">FSB_LOCUS22203</name>
</gene>
<dbReference type="AlphaFoldDB" id="A0A2N9G597"/>
<keyword evidence="5 6" id="KW-0560">Oxidoreductase</keyword>
<name>A0A2N9G597_FAGSY</name>
<organism evidence="7">
    <name type="scientific">Fagus sylvatica</name>
    <name type="common">Beechnut</name>
    <dbReference type="NCBI Taxonomy" id="28930"/>
    <lineage>
        <taxon>Eukaryota</taxon>
        <taxon>Viridiplantae</taxon>
        <taxon>Streptophyta</taxon>
        <taxon>Embryophyta</taxon>
        <taxon>Tracheophyta</taxon>
        <taxon>Spermatophyta</taxon>
        <taxon>Magnoliopsida</taxon>
        <taxon>eudicotyledons</taxon>
        <taxon>Gunneridae</taxon>
        <taxon>Pentapetalae</taxon>
        <taxon>rosids</taxon>
        <taxon>fabids</taxon>
        <taxon>Fagales</taxon>
        <taxon>Fagaceae</taxon>
        <taxon>Fagus</taxon>
    </lineage>
</organism>
<dbReference type="FunFam" id="3.50.50.60:FF:000403">
    <property type="entry name" value="Flavin-containing monooxygenase"/>
    <property type="match status" value="1"/>
</dbReference>
<comment type="cofactor">
    <cofactor evidence="6">
        <name>FAD</name>
        <dbReference type="ChEBI" id="CHEBI:57692"/>
    </cofactor>
</comment>
<dbReference type="SUPFAM" id="SSF51905">
    <property type="entry name" value="FAD/NAD(P)-binding domain"/>
    <property type="match status" value="2"/>
</dbReference>
<keyword evidence="4" id="KW-0521">NADP</keyword>
<reference evidence="7" key="1">
    <citation type="submission" date="2018-02" db="EMBL/GenBank/DDBJ databases">
        <authorList>
            <person name="Cohen D.B."/>
            <person name="Kent A.D."/>
        </authorList>
    </citation>
    <scope>NUCLEOTIDE SEQUENCE</scope>
</reference>
<dbReference type="InterPro" id="IPR020946">
    <property type="entry name" value="Flavin_mOase-like"/>
</dbReference>
<evidence type="ECO:0000256" key="3">
    <source>
        <dbReference type="ARBA" id="ARBA00022827"/>
    </source>
</evidence>
<keyword evidence="2 6" id="KW-0285">Flavoprotein</keyword>
<dbReference type="Pfam" id="PF00743">
    <property type="entry name" value="FMO-like"/>
    <property type="match status" value="1"/>
</dbReference>
<evidence type="ECO:0000256" key="2">
    <source>
        <dbReference type="ARBA" id="ARBA00022630"/>
    </source>
</evidence>
<dbReference type="GO" id="GO:0050661">
    <property type="term" value="F:NADP binding"/>
    <property type="evidence" value="ECO:0007669"/>
    <property type="project" value="InterPro"/>
</dbReference>
<protein>
    <recommendedName>
        <fullName evidence="6">Flavin-containing monooxygenase</fullName>
        <ecNumber evidence="6">1.-.-.-</ecNumber>
    </recommendedName>
</protein>
<comment type="similarity">
    <text evidence="1 6">Belongs to the FMO family.</text>
</comment>
<dbReference type="EC" id="1.-.-.-" evidence="6"/>
<dbReference type="PRINTS" id="PR00370">
    <property type="entry name" value="FMOXYGENASE"/>
</dbReference>
<evidence type="ECO:0000256" key="5">
    <source>
        <dbReference type="ARBA" id="ARBA00023002"/>
    </source>
</evidence>
<dbReference type="InterPro" id="IPR000960">
    <property type="entry name" value="Flavin_mOase"/>
</dbReference>
<accession>A0A2N9G597</accession>
<evidence type="ECO:0000313" key="7">
    <source>
        <dbReference type="EMBL" id="SPC94321.1"/>
    </source>
</evidence>
<dbReference type="PANTHER" id="PTHR23023">
    <property type="entry name" value="DIMETHYLANILINE MONOOXYGENASE"/>
    <property type="match status" value="1"/>
</dbReference>